<feature type="signal peptide" evidence="2">
    <location>
        <begin position="1"/>
        <end position="18"/>
    </location>
</feature>
<keyword evidence="2" id="KW-0732">Signal</keyword>
<dbReference type="AlphaFoldDB" id="A0AAE0MRQ2"/>
<feature type="compositionally biased region" description="Polar residues" evidence="1">
    <location>
        <begin position="54"/>
        <end position="77"/>
    </location>
</feature>
<feature type="chain" id="PRO_5042104620" description="Secreted protein" evidence="2">
    <location>
        <begin position="19"/>
        <end position="108"/>
    </location>
</feature>
<evidence type="ECO:0000313" key="4">
    <source>
        <dbReference type="Proteomes" id="UP001278500"/>
    </source>
</evidence>
<reference evidence="3" key="2">
    <citation type="submission" date="2023-06" db="EMBL/GenBank/DDBJ databases">
        <authorList>
            <consortium name="Lawrence Berkeley National Laboratory"/>
            <person name="Haridas S."/>
            <person name="Hensen N."/>
            <person name="Bonometti L."/>
            <person name="Westerberg I."/>
            <person name="Brannstrom I.O."/>
            <person name="Guillou S."/>
            <person name="Cros-Aarteil S."/>
            <person name="Calhoun S."/>
            <person name="Kuo A."/>
            <person name="Mondo S."/>
            <person name="Pangilinan J."/>
            <person name="Riley R."/>
            <person name="Labutti K."/>
            <person name="Andreopoulos B."/>
            <person name="Lipzen A."/>
            <person name="Chen C."/>
            <person name="Yanf M."/>
            <person name="Daum C."/>
            <person name="Ng V."/>
            <person name="Clum A."/>
            <person name="Steindorff A."/>
            <person name="Ohm R."/>
            <person name="Martin F."/>
            <person name="Silar P."/>
            <person name="Natvig D."/>
            <person name="Lalanne C."/>
            <person name="Gautier V."/>
            <person name="Ament-Velasquez S.L."/>
            <person name="Kruys A."/>
            <person name="Hutchinson M.I."/>
            <person name="Powell A.J."/>
            <person name="Barry K."/>
            <person name="Miller A.N."/>
            <person name="Grigoriev I.V."/>
            <person name="Debuchy R."/>
            <person name="Gladieux P."/>
            <person name="Thoren M.H."/>
            <person name="Johannesson H."/>
        </authorList>
    </citation>
    <scope>NUCLEOTIDE SEQUENCE</scope>
    <source>
        <strain evidence="3">CBS 560.94</strain>
    </source>
</reference>
<evidence type="ECO:0000256" key="2">
    <source>
        <dbReference type="SAM" id="SignalP"/>
    </source>
</evidence>
<dbReference type="RefSeq" id="XP_062681064.1">
    <property type="nucleotide sequence ID" value="XM_062822375.1"/>
</dbReference>
<keyword evidence="4" id="KW-1185">Reference proteome</keyword>
<comment type="caution">
    <text evidence="3">The sequence shown here is derived from an EMBL/GenBank/DDBJ whole genome shotgun (WGS) entry which is preliminary data.</text>
</comment>
<gene>
    <name evidence="3" type="ORF">B0H65DRAFT_244931</name>
</gene>
<feature type="region of interest" description="Disordered" evidence="1">
    <location>
        <begin position="54"/>
        <end position="83"/>
    </location>
</feature>
<dbReference type="Proteomes" id="UP001278500">
    <property type="component" value="Unassembled WGS sequence"/>
</dbReference>
<name>A0AAE0MRQ2_9PEZI</name>
<accession>A0AAE0MRQ2</accession>
<reference evidence="3" key="1">
    <citation type="journal article" date="2023" name="Mol. Phylogenet. Evol.">
        <title>Genome-scale phylogeny and comparative genomics of the fungal order Sordariales.</title>
        <authorList>
            <person name="Hensen N."/>
            <person name="Bonometti L."/>
            <person name="Westerberg I."/>
            <person name="Brannstrom I.O."/>
            <person name="Guillou S."/>
            <person name="Cros-Aarteil S."/>
            <person name="Calhoun S."/>
            <person name="Haridas S."/>
            <person name="Kuo A."/>
            <person name="Mondo S."/>
            <person name="Pangilinan J."/>
            <person name="Riley R."/>
            <person name="LaButti K."/>
            <person name="Andreopoulos B."/>
            <person name="Lipzen A."/>
            <person name="Chen C."/>
            <person name="Yan M."/>
            <person name="Daum C."/>
            <person name="Ng V."/>
            <person name="Clum A."/>
            <person name="Steindorff A."/>
            <person name="Ohm R.A."/>
            <person name="Martin F."/>
            <person name="Silar P."/>
            <person name="Natvig D.O."/>
            <person name="Lalanne C."/>
            <person name="Gautier V."/>
            <person name="Ament-Velasquez S.L."/>
            <person name="Kruys A."/>
            <person name="Hutchinson M.I."/>
            <person name="Powell A.J."/>
            <person name="Barry K."/>
            <person name="Miller A.N."/>
            <person name="Grigoriev I.V."/>
            <person name="Debuchy R."/>
            <person name="Gladieux P."/>
            <person name="Hiltunen Thoren M."/>
            <person name="Johannesson H."/>
        </authorList>
    </citation>
    <scope>NUCLEOTIDE SEQUENCE</scope>
    <source>
        <strain evidence="3">CBS 560.94</strain>
    </source>
</reference>
<evidence type="ECO:0000256" key="1">
    <source>
        <dbReference type="SAM" id="MobiDB-lite"/>
    </source>
</evidence>
<organism evidence="3 4">
    <name type="scientific">Neurospora tetraspora</name>
    <dbReference type="NCBI Taxonomy" id="94610"/>
    <lineage>
        <taxon>Eukaryota</taxon>
        <taxon>Fungi</taxon>
        <taxon>Dikarya</taxon>
        <taxon>Ascomycota</taxon>
        <taxon>Pezizomycotina</taxon>
        <taxon>Sordariomycetes</taxon>
        <taxon>Sordariomycetidae</taxon>
        <taxon>Sordariales</taxon>
        <taxon>Sordariaceae</taxon>
        <taxon>Neurospora</taxon>
    </lineage>
</organism>
<dbReference type="GeneID" id="87859529"/>
<proteinExistence type="predicted"/>
<dbReference type="EMBL" id="JAUEPP010000005">
    <property type="protein sequence ID" value="KAK3343271.1"/>
    <property type="molecule type" value="Genomic_DNA"/>
</dbReference>
<evidence type="ECO:0008006" key="5">
    <source>
        <dbReference type="Google" id="ProtNLM"/>
    </source>
</evidence>
<evidence type="ECO:0000313" key="3">
    <source>
        <dbReference type="EMBL" id="KAK3343271.1"/>
    </source>
</evidence>
<protein>
    <recommendedName>
        <fullName evidence="5">Secreted protein</fullName>
    </recommendedName>
</protein>
<sequence>MGISSLAALSQLSALTSACPLLIQTVSVAIAALGRCSRSSLPVSDIPFRHLPESCTSHSPTDSESPQWLNGCHNRNGNLAGRRPMDTVKRVSEMASDSFLSPCSVLKV</sequence>